<evidence type="ECO:0008006" key="7">
    <source>
        <dbReference type="Google" id="ProtNLM"/>
    </source>
</evidence>
<dbReference type="Gene3D" id="2.40.160.210">
    <property type="entry name" value="Acyl-CoA thioesterase, double hotdog domain"/>
    <property type="match status" value="1"/>
</dbReference>
<comment type="caution">
    <text evidence="5">The sequence shown here is derived from an EMBL/GenBank/DDBJ whole genome shotgun (WGS) entry which is preliminary data.</text>
</comment>
<dbReference type="InterPro" id="IPR003703">
    <property type="entry name" value="Acyl_CoA_thio"/>
</dbReference>
<protein>
    <recommendedName>
        <fullName evidence="7">Acyl-CoA thioesterase II</fullName>
    </recommendedName>
</protein>
<dbReference type="Proteomes" id="UP000646827">
    <property type="component" value="Unassembled WGS sequence"/>
</dbReference>
<dbReference type="InterPro" id="IPR049449">
    <property type="entry name" value="TesB_ACOT8-like_N"/>
</dbReference>
<evidence type="ECO:0000259" key="4">
    <source>
        <dbReference type="Pfam" id="PF20789"/>
    </source>
</evidence>
<dbReference type="PANTHER" id="PTHR11066:SF34">
    <property type="entry name" value="ACYL-COENZYME A THIOESTERASE 8"/>
    <property type="match status" value="1"/>
</dbReference>
<dbReference type="GO" id="GO:0006637">
    <property type="term" value="P:acyl-CoA metabolic process"/>
    <property type="evidence" value="ECO:0007669"/>
    <property type="project" value="InterPro"/>
</dbReference>
<organism evidence="5 6">
    <name type="scientific">Circinella minor</name>
    <dbReference type="NCBI Taxonomy" id="1195481"/>
    <lineage>
        <taxon>Eukaryota</taxon>
        <taxon>Fungi</taxon>
        <taxon>Fungi incertae sedis</taxon>
        <taxon>Mucoromycota</taxon>
        <taxon>Mucoromycotina</taxon>
        <taxon>Mucoromycetes</taxon>
        <taxon>Mucorales</taxon>
        <taxon>Lichtheimiaceae</taxon>
        <taxon>Circinella</taxon>
    </lineage>
</organism>
<keyword evidence="6" id="KW-1185">Reference proteome</keyword>
<dbReference type="InterPro" id="IPR049450">
    <property type="entry name" value="ACOT8-like_C"/>
</dbReference>
<reference evidence="5 6" key="1">
    <citation type="submission" date="2020-12" db="EMBL/GenBank/DDBJ databases">
        <title>Metabolic potential, ecology and presence of endohyphal bacteria is reflected in genomic diversity of Mucoromycotina.</title>
        <authorList>
            <person name="Muszewska A."/>
            <person name="Okrasinska A."/>
            <person name="Steczkiewicz K."/>
            <person name="Drgas O."/>
            <person name="Orlowska M."/>
            <person name="Perlinska-Lenart U."/>
            <person name="Aleksandrzak-Piekarczyk T."/>
            <person name="Szatraj K."/>
            <person name="Zielenkiewicz U."/>
            <person name="Pilsyk S."/>
            <person name="Malc E."/>
            <person name="Mieczkowski P."/>
            <person name="Kruszewska J.S."/>
            <person name="Biernat P."/>
            <person name="Pawlowska J."/>
        </authorList>
    </citation>
    <scope>NUCLEOTIDE SEQUENCE [LARGE SCALE GENOMIC DNA]</scope>
    <source>
        <strain evidence="5 6">CBS 142.35</strain>
    </source>
</reference>
<dbReference type="GO" id="GO:0047617">
    <property type="term" value="F:fatty acyl-CoA hydrolase activity"/>
    <property type="evidence" value="ECO:0007669"/>
    <property type="project" value="InterPro"/>
</dbReference>
<gene>
    <name evidence="5" type="ORF">INT45_003669</name>
</gene>
<dbReference type="InterPro" id="IPR029069">
    <property type="entry name" value="HotDog_dom_sf"/>
</dbReference>
<keyword evidence="2" id="KW-0378">Hydrolase</keyword>
<dbReference type="GO" id="GO:0009062">
    <property type="term" value="P:fatty acid catabolic process"/>
    <property type="evidence" value="ECO:0007669"/>
    <property type="project" value="TreeGrafter"/>
</dbReference>
<dbReference type="AlphaFoldDB" id="A0A8H7VPA7"/>
<dbReference type="CDD" id="cd03444">
    <property type="entry name" value="Thioesterase_II_repeat1"/>
    <property type="match status" value="1"/>
</dbReference>
<dbReference type="Pfam" id="PF20789">
    <property type="entry name" value="4HBT_3C"/>
    <property type="match status" value="1"/>
</dbReference>
<dbReference type="Pfam" id="PF13622">
    <property type="entry name" value="4HBT_3"/>
    <property type="match status" value="1"/>
</dbReference>
<feature type="domain" description="Acyl-CoA thioesterase-like N-terminal HotDog" evidence="3">
    <location>
        <begin position="46"/>
        <end position="139"/>
    </location>
</feature>
<evidence type="ECO:0000259" key="3">
    <source>
        <dbReference type="Pfam" id="PF13622"/>
    </source>
</evidence>
<dbReference type="InterPro" id="IPR042171">
    <property type="entry name" value="Acyl-CoA_hotdog"/>
</dbReference>
<proteinExistence type="inferred from homology"/>
<accession>A0A8H7VPA7</accession>
<evidence type="ECO:0000313" key="5">
    <source>
        <dbReference type="EMBL" id="KAG2222024.1"/>
    </source>
</evidence>
<dbReference type="EMBL" id="JAEPRB010000093">
    <property type="protein sequence ID" value="KAG2222024.1"/>
    <property type="molecule type" value="Genomic_DNA"/>
</dbReference>
<evidence type="ECO:0000256" key="1">
    <source>
        <dbReference type="ARBA" id="ARBA00006538"/>
    </source>
</evidence>
<name>A0A8H7VPA7_9FUNG</name>
<dbReference type="CDD" id="cd03445">
    <property type="entry name" value="Thioesterase_II_repeat2"/>
    <property type="match status" value="1"/>
</dbReference>
<dbReference type="GO" id="GO:0005782">
    <property type="term" value="C:peroxisomal matrix"/>
    <property type="evidence" value="ECO:0007669"/>
    <property type="project" value="UniProtKB-SubCell"/>
</dbReference>
<dbReference type="SUPFAM" id="SSF54637">
    <property type="entry name" value="Thioesterase/thiol ester dehydrase-isomerase"/>
    <property type="match status" value="2"/>
</dbReference>
<dbReference type="PANTHER" id="PTHR11066">
    <property type="entry name" value="ACYL-COA THIOESTERASE"/>
    <property type="match status" value="1"/>
</dbReference>
<evidence type="ECO:0000256" key="2">
    <source>
        <dbReference type="ARBA" id="ARBA00022801"/>
    </source>
</evidence>
<sequence length="338" mass="37920">MTNSPSTTTTSNTSRQDQVENELVIAKALTVEELDVDIYRNSEELWHPAGSRGAFGGQISLVAQALRAAWHTVPEKLHVHVNTTITIEHSLHNYFLVPGRSDIPAIYKVRRVRDGRSFATRVVTCTQQGKTVIVCICSFTNFNTTGESLDHQIPMPSNIPKPEDLPTDSERMKVLATDPRIPEKIRNHFEINLKVEIPIDYRDLRIDTPEEFIRGSTEPNGHQGQWFKTQERLPENDPALHACSIAYASDRGILMAAVRANGLVARRGISMMASIDHSMWFHAPARADECPRSNDGRGTAFGRIYNREGVLVATCAQEGIMRLSQSEQDKRRPNINKL</sequence>
<dbReference type="OrthoDB" id="68328at2759"/>
<comment type="similarity">
    <text evidence="1">Belongs to the C/M/P thioester hydrolase family.</text>
</comment>
<evidence type="ECO:0000313" key="6">
    <source>
        <dbReference type="Proteomes" id="UP000646827"/>
    </source>
</evidence>
<feature type="domain" description="Acyl-CoA thioesterase-like C-terminal" evidence="4">
    <location>
        <begin position="209"/>
        <end position="321"/>
    </location>
</feature>